<dbReference type="RefSeq" id="WP_380230108.1">
    <property type="nucleotide sequence ID" value="NZ_JBHSOF010000112.1"/>
</dbReference>
<dbReference type="Pfam" id="PF00931">
    <property type="entry name" value="NB-ARC"/>
    <property type="match status" value="1"/>
</dbReference>
<dbReference type="InterPro" id="IPR053137">
    <property type="entry name" value="NLR-like"/>
</dbReference>
<dbReference type="EMBL" id="JBHSOF010000112">
    <property type="protein sequence ID" value="MFC5668478.1"/>
    <property type="molecule type" value="Genomic_DNA"/>
</dbReference>
<dbReference type="Pfam" id="PF13424">
    <property type="entry name" value="TPR_12"/>
    <property type="match status" value="1"/>
</dbReference>
<evidence type="ECO:0000313" key="3">
    <source>
        <dbReference type="Proteomes" id="UP001595975"/>
    </source>
</evidence>
<evidence type="ECO:0000259" key="1">
    <source>
        <dbReference type="Pfam" id="PF00931"/>
    </source>
</evidence>
<dbReference type="Proteomes" id="UP001595975">
    <property type="component" value="Unassembled WGS sequence"/>
</dbReference>
<dbReference type="SUPFAM" id="SSF52540">
    <property type="entry name" value="P-loop containing nucleoside triphosphate hydrolases"/>
    <property type="match status" value="1"/>
</dbReference>
<dbReference type="PANTHER" id="PTHR46082">
    <property type="entry name" value="ATP/GTP-BINDING PROTEIN-RELATED"/>
    <property type="match status" value="1"/>
</dbReference>
<organism evidence="2 3">
    <name type="scientific">Kitasatospora misakiensis</name>
    <dbReference type="NCBI Taxonomy" id="67330"/>
    <lineage>
        <taxon>Bacteria</taxon>
        <taxon>Bacillati</taxon>
        <taxon>Actinomycetota</taxon>
        <taxon>Actinomycetes</taxon>
        <taxon>Kitasatosporales</taxon>
        <taxon>Streptomycetaceae</taxon>
        <taxon>Kitasatospora</taxon>
    </lineage>
</organism>
<dbReference type="Gene3D" id="3.40.50.300">
    <property type="entry name" value="P-loop containing nucleotide triphosphate hydrolases"/>
    <property type="match status" value="1"/>
</dbReference>
<gene>
    <name evidence="2" type="ORF">ACFP3U_36665</name>
</gene>
<dbReference type="InterPro" id="IPR002182">
    <property type="entry name" value="NB-ARC"/>
</dbReference>
<name>A0ABW0XF48_9ACTN</name>
<dbReference type="SUPFAM" id="SSF48452">
    <property type="entry name" value="TPR-like"/>
    <property type="match status" value="2"/>
</dbReference>
<dbReference type="InterPro" id="IPR027417">
    <property type="entry name" value="P-loop_NTPase"/>
</dbReference>
<dbReference type="InterPro" id="IPR011990">
    <property type="entry name" value="TPR-like_helical_dom_sf"/>
</dbReference>
<dbReference type="PANTHER" id="PTHR46082:SF6">
    <property type="entry name" value="AAA+ ATPASE DOMAIN-CONTAINING PROTEIN-RELATED"/>
    <property type="match status" value="1"/>
</dbReference>
<reference evidence="3" key="1">
    <citation type="journal article" date="2019" name="Int. J. Syst. Evol. Microbiol.">
        <title>The Global Catalogue of Microorganisms (GCM) 10K type strain sequencing project: providing services to taxonomists for standard genome sequencing and annotation.</title>
        <authorList>
            <consortium name="The Broad Institute Genomics Platform"/>
            <consortium name="The Broad Institute Genome Sequencing Center for Infectious Disease"/>
            <person name="Wu L."/>
            <person name="Ma J."/>
        </authorList>
    </citation>
    <scope>NUCLEOTIDE SEQUENCE [LARGE SCALE GENOMIC DNA]</scope>
    <source>
        <strain evidence="3">CGMCC 4.1437</strain>
    </source>
</reference>
<comment type="caution">
    <text evidence="2">The sequence shown here is derived from an EMBL/GenBank/DDBJ whole genome shotgun (WGS) entry which is preliminary data.</text>
</comment>
<protein>
    <submittedName>
        <fullName evidence="2">Tetratricopeptide repeat protein</fullName>
    </submittedName>
</protein>
<proteinExistence type="predicted"/>
<accession>A0ABW0XF48</accession>
<keyword evidence="3" id="KW-1185">Reference proteome</keyword>
<sequence>MEKLGGECVQDALGRLTVLHGMGGIGKTAVALSLARKLRGKGVRVFWISAASQFGLREAMLQITIRLGAAESLVREAALGHVNVADVMWEALEGSEVPWLLVFDSADDPGGIENELGPAWLSSSPSGSVLVTSRQGSRGFWPCGVNMMKLDPLSPTAGMDMLLDLAGARGAVAQQCQQAELLAARLGGIPLALRLAGCYLSLPSSGIRSFEDYRAALDRDFKAVIDRAASTSPDLWPEGQLRSLIMQTWEISLDTLEKQGIPQARTVMRLLSCWASQPFPIKLLSAKILARTSGPRFGYWDELVLERTLNALNSLGLVDVVYEGPEWSTSPGGGFYQQDGPPAGHHCIVVHPLVAEVNEAQLDHSEESSQVWAAAVRCLGIVRGMWTEDPGQLGFWQLIIPHLLSVTHRLPDECADLFKVIVDVQEWFGQYLRVSGQYEIGYKLASVSHSRISGLRLPDELRFLSGYICADWSWQTSRLEEADELVHEACHLAGKTAGPESYQALVANGLLVAIQVERGFFKEAEKLARRFAFALEGGQLHQLSAQAYHHLATILRETGKLEEAEENSRLAVRLCETIPGFPSYTKAVIRHELGVILWHRGRLDDALGMLAKVHQSQREFLAPWHPSILVTRYDIASINAIQGNLMRALMDFMAIYLTEKDFLGERHYATLQAKHQVAQVMVQLGELEAAEMILDEIELERRSGKLETRHMDVLATRHELVHIKAQRGNHIEASQEWREILEEERRELGMEHPSTLRTHFNWAICWAALDRQAIARVEMGKVLMARRRTLGDKHYETQQARQALESLIRSPRAIWRFDGQARHSFPRSRTSG</sequence>
<dbReference type="PRINTS" id="PR00364">
    <property type="entry name" value="DISEASERSIST"/>
</dbReference>
<evidence type="ECO:0000313" key="2">
    <source>
        <dbReference type="EMBL" id="MFC5668478.1"/>
    </source>
</evidence>
<dbReference type="Gene3D" id="1.25.40.10">
    <property type="entry name" value="Tetratricopeptide repeat domain"/>
    <property type="match status" value="2"/>
</dbReference>
<feature type="domain" description="NB-ARC" evidence="1">
    <location>
        <begin position="14"/>
        <end position="135"/>
    </location>
</feature>